<sequence length="106" mass="12032">MAPKNIPVNDLNERLEKLLPGNEHTNKSINSVADDSEIVNYPVEVFNLLDPKGAPPHCLPLKIGTLFMLLQNLFQLKLCNGTNLVVKKLTRNVIQATHNNFFLWKR</sequence>
<dbReference type="OrthoDB" id="6152825at2759"/>
<organism evidence="2">
    <name type="scientific">Octopus bimaculoides</name>
    <name type="common">California two-spotted octopus</name>
    <dbReference type="NCBI Taxonomy" id="37653"/>
    <lineage>
        <taxon>Eukaryota</taxon>
        <taxon>Metazoa</taxon>
        <taxon>Spiralia</taxon>
        <taxon>Lophotrochozoa</taxon>
        <taxon>Mollusca</taxon>
        <taxon>Cephalopoda</taxon>
        <taxon>Coleoidea</taxon>
        <taxon>Octopodiformes</taxon>
        <taxon>Octopoda</taxon>
        <taxon>Incirrata</taxon>
        <taxon>Octopodidae</taxon>
        <taxon>Octopus</taxon>
    </lineage>
</organism>
<evidence type="ECO:0000313" key="2">
    <source>
        <dbReference type="EMBL" id="KOF94031.1"/>
    </source>
</evidence>
<dbReference type="InterPro" id="IPR049163">
    <property type="entry name" value="Pif1-like_2B_dom"/>
</dbReference>
<dbReference type="EMBL" id="KQ417051">
    <property type="protein sequence ID" value="KOF94031.1"/>
    <property type="molecule type" value="Genomic_DNA"/>
</dbReference>
<evidence type="ECO:0000259" key="1">
    <source>
        <dbReference type="Pfam" id="PF21530"/>
    </source>
</evidence>
<gene>
    <name evidence="2" type="ORF">OCBIM_22002978mg</name>
</gene>
<protein>
    <recommendedName>
        <fullName evidence="1">DNA helicase Pif1-like 2B domain-containing protein</fullName>
    </recommendedName>
</protein>
<accession>A0A0L8HXW3</accession>
<name>A0A0L8HXW3_OCTBM</name>
<feature type="domain" description="DNA helicase Pif1-like 2B" evidence="1">
    <location>
        <begin position="46"/>
        <end position="89"/>
    </location>
</feature>
<dbReference type="PANTHER" id="PTHR10492">
    <property type="match status" value="1"/>
</dbReference>
<proteinExistence type="predicted"/>
<dbReference type="STRING" id="37653.A0A0L8HXW3"/>
<dbReference type="AlphaFoldDB" id="A0A0L8HXW3"/>
<dbReference type="Pfam" id="PF21530">
    <property type="entry name" value="Pif1_2B_dom"/>
    <property type="match status" value="1"/>
</dbReference>
<dbReference type="PANTHER" id="PTHR10492:SF57">
    <property type="entry name" value="ATP-DEPENDENT DNA HELICASE"/>
    <property type="match status" value="1"/>
</dbReference>
<reference evidence="2" key="1">
    <citation type="submission" date="2015-07" db="EMBL/GenBank/DDBJ databases">
        <title>MeaNS - Measles Nucleotide Surveillance Program.</title>
        <authorList>
            <person name="Tran T."/>
            <person name="Druce J."/>
        </authorList>
    </citation>
    <scope>NUCLEOTIDE SEQUENCE</scope>
    <source>
        <strain evidence="2">UCB-OBI-ISO-001</strain>
        <tissue evidence="2">Gonad</tissue>
    </source>
</reference>